<reference evidence="1 2" key="1">
    <citation type="journal article" date="2024" name="G3 (Bethesda)">
        <title>Genome assembly of Hibiscus sabdariffa L. provides insights into metabolisms of medicinal natural products.</title>
        <authorList>
            <person name="Kim T."/>
        </authorList>
    </citation>
    <scope>NUCLEOTIDE SEQUENCE [LARGE SCALE GENOMIC DNA]</scope>
    <source>
        <strain evidence="1">TK-2024</strain>
        <tissue evidence="1">Old leaves</tissue>
    </source>
</reference>
<organism evidence="1 2">
    <name type="scientific">Hibiscus sabdariffa</name>
    <name type="common">roselle</name>
    <dbReference type="NCBI Taxonomy" id="183260"/>
    <lineage>
        <taxon>Eukaryota</taxon>
        <taxon>Viridiplantae</taxon>
        <taxon>Streptophyta</taxon>
        <taxon>Embryophyta</taxon>
        <taxon>Tracheophyta</taxon>
        <taxon>Spermatophyta</taxon>
        <taxon>Magnoliopsida</taxon>
        <taxon>eudicotyledons</taxon>
        <taxon>Gunneridae</taxon>
        <taxon>Pentapetalae</taxon>
        <taxon>rosids</taxon>
        <taxon>malvids</taxon>
        <taxon>Malvales</taxon>
        <taxon>Malvaceae</taxon>
        <taxon>Malvoideae</taxon>
        <taxon>Hibiscus</taxon>
    </lineage>
</organism>
<dbReference type="Proteomes" id="UP001396334">
    <property type="component" value="Unassembled WGS sequence"/>
</dbReference>
<keyword evidence="2" id="KW-1185">Reference proteome</keyword>
<sequence length="87" mass="8956">MDRVGSTFCIGDGCGVVAVRGGRAELSRASSVMAELPGAGEGAGTSVFADCVGVGIAIWIGTASVRSILRMYSFRVQLNRIGVYLSV</sequence>
<protein>
    <submittedName>
        <fullName evidence="1">Uncharacterized protein</fullName>
    </submittedName>
</protein>
<name>A0ABR2S0H2_9ROSI</name>
<gene>
    <name evidence="1" type="ORF">V6N11_033812</name>
</gene>
<proteinExistence type="predicted"/>
<evidence type="ECO:0000313" key="1">
    <source>
        <dbReference type="EMBL" id="KAK9018765.1"/>
    </source>
</evidence>
<dbReference type="EMBL" id="JBBPBN010000018">
    <property type="protein sequence ID" value="KAK9018765.1"/>
    <property type="molecule type" value="Genomic_DNA"/>
</dbReference>
<comment type="caution">
    <text evidence="1">The sequence shown here is derived from an EMBL/GenBank/DDBJ whole genome shotgun (WGS) entry which is preliminary data.</text>
</comment>
<evidence type="ECO:0000313" key="2">
    <source>
        <dbReference type="Proteomes" id="UP001396334"/>
    </source>
</evidence>
<accession>A0ABR2S0H2</accession>